<reference evidence="1 2" key="1">
    <citation type="submission" date="2019-03" db="EMBL/GenBank/DDBJ databases">
        <title>Genomic Encyclopedia of Type Strains, Phase III (KMG-III): the genomes of soil and plant-associated and newly described type strains.</title>
        <authorList>
            <person name="Whitman W."/>
        </authorList>
    </citation>
    <scope>NUCLEOTIDE SEQUENCE [LARGE SCALE GENOMIC DNA]</scope>
    <source>
        <strain evidence="1 2">VKM Ac-2527</strain>
    </source>
</reference>
<name>A0A4R6K7B6_9ACTN</name>
<keyword evidence="2" id="KW-1185">Reference proteome</keyword>
<protein>
    <recommendedName>
        <fullName evidence="3">Resolvase</fullName>
    </recommendedName>
</protein>
<organism evidence="1 2">
    <name type="scientific">Kribbella caucasensis</name>
    <dbReference type="NCBI Taxonomy" id="2512215"/>
    <lineage>
        <taxon>Bacteria</taxon>
        <taxon>Bacillati</taxon>
        <taxon>Actinomycetota</taxon>
        <taxon>Actinomycetes</taxon>
        <taxon>Propionibacteriales</taxon>
        <taxon>Kribbellaceae</taxon>
        <taxon>Kribbella</taxon>
    </lineage>
</organism>
<comment type="caution">
    <text evidence="1">The sequence shown here is derived from an EMBL/GenBank/DDBJ whole genome shotgun (WGS) entry which is preliminary data.</text>
</comment>
<dbReference type="Proteomes" id="UP000295388">
    <property type="component" value="Unassembled WGS sequence"/>
</dbReference>
<dbReference type="Gene3D" id="1.10.287.2170">
    <property type="match status" value="1"/>
</dbReference>
<evidence type="ECO:0000313" key="1">
    <source>
        <dbReference type="EMBL" id="TDO44883.1"/>
    </source>
</evidence>
<proteinExistence type="predicted"/>
<gene>
    <name evidence="1" type="ORF">EV643_11428</name>
</gene>
<dbReference type="AlphaFoldDB" id="A0A4R6K7B6"/>
<dbReference type="EMBL" id="SNWQ01000014">
    <property type="protein sequence ID" value="TDO44883.1"/>
    <property type="molecule type" value="Genomic_DNA"/>
</dbReference>
<evidence type="ECO:0000313" key="2">
    <source>
        <dbReference type="Proteomes" id="UP000295388"/>
    </source>
</evidence>
<sequence length="50" mass="5278">MLVVDEGEAEDDLVRDMTDALTSFCAHLYGEPAARNRAKKVLVAAAGEGA</sequence>
<evidence type="ECO:0008006" key="3">
    <source>
        <dbReference type="Google" id="ProtNLM"/>
    </source>
</evidence>
<accession>A0A4R6K7B6</accession>